<dbReference type="EMBL" id="JSCE01000065">
    <property type="protein sequence ID" value="KHM52697.1"/>
    <property type="molecule type" value="Genomic_DNA"/>
</dbReference>
<dbReference type="PANTHER" id="PTHR43681">
    <property type="entry name" value="TRANSMEMBRANE GTPASE FZO"/>
    <property type="match status" value="1"/>
</dbReference>
<dbReference type="PANTHER" id="PTHR43681:SF1">
    <property type="entry name" value="SARCALUMENIN"/>
    <property type="match status" value="1"/>
</dbReference>
<dbReference type="STRING" id="82374.NZ47_03275"/>
<feature type="region of interest" description="Disordered" evidence="1">
    <location>
        <begin position="491"/>
        <end position="531"/>
    </location>
</feature>
<dbReference type="Gene3D" id="3.40.50.300">
    <property type="entry name" value="P-loop containing nucleotide triphosphate hydrolases"/>
    <property type="match status" value="1"/>
</dbReference>
<dbReference type="InterPro" id="IPR027417">
    <property type="entry name" value="P-loop_NTPase"/>
</dbReference>
<feature type="compositionally biased region" description="Polar residues" evidence="1">
    <location>
        <begin position="491"/>
        <end position="510"/>
    </location>
</feature>
<feature type="transmembrane region" description="Helical" evidence="2">
    <location>
        <begin position="465"/>
        <end position="485"/>
    </location>
</feature>
<evidence type="ECO:0000313" key="4">
    <source>
        <dbReference type="EMBL" id="KHM52697.1"/>
    </source>
</evidence>
<dbReference type="InterPro" id="IPR051943">
    <property type="entry name" value="TRAFAC_Dynamin-like_GTPase"/>
</dbReference>
<organism evidence="4 5">
    <name type="scientific">Anaerovibrio lipolyticus</name>
    <dbReference type="NCBI Taxonomy" id="82374"/>
    <lineage>
        <taxon>Bacteria</taxon>
        <taxon>Bacillati</taxon>
        <taxon>Bacillota</taxon>
        <taxon>Negativicutes</taxon>
        <taxon>Selenomonadales</taxon>
        <taxon>Selenomonadaceae</taxon>
        <taxon>Anaerovibrio</taxon>
    </lineage>
</organism>
<accession>A0A0B2K3K5</accession>
<dbReference type="InterPro" id="IPR011990">
    <property type="entry name" value="TPR-like_helical_dom_sf"/>
</dbReference>
<dbReference type="SMART" id="SM00671">
    <property type="entry name" value="SEL1"/>
    <property type="match status" value="2"/>
</dbReference>
<reference evidence="4 5" key="1">
    <citation type="journal article" date="2013" name="PLoS ONE">
        <title>Identification and characterization of three novel lipases belonging to families II and V from Anaerovibrio lipolyticus 5ST.</title>
        <authorList>
            <person name="Prive F."/>
            <person name="Kaderbhai N.N."/>
            <person name="Girdwood S."/>
            <person name="Worgan H.J."/>
            <person name="Pinloche E."/>
            <person name="Scollan N.D."/>
            <person name="Huws S.A."/>
            <person name="Newbold C.J."/>
        </authorList>
    </citation>
    <scope>NUCLEOTIDE SEQUENCE [LARGE SCALE GENOMIC DNA]</scope>
    <source>
        <strain evidence="4 5">5S</strain>
    </source>
</reference>
<gene>
    <name evidence="4" type="ORF">NZ47_03275</name>
</gene>
<dbReference type="Proteomes" id="UP000030993">
    <property type="component" value="Unassembled WGS sequence"/>
</dbReference>
<evidence type="ECO:0000313" key="5">
    <source>
        <dbReference type="Proteomes" id="UP000030993"/>
    </source>
</evidence>
<feature type="domain" description="Dynamin N-terminal" evidence="3">
    <location>
        <begin position="46"/>
        <end position="202"/>
    </location>
</feature>
<dbReference type="Gene3D" id="1.25.40.10">
    <property type="entry name" value="Tetratricopeptide repeat domain"/>
    <property type="match status" value="1"/>
</dbReference>
<dbReference type="InterPro" id="IPR006597">
    <property type="entry name" value="Sel1-like"/>
</dbReference>
<name>A0A0B2K3K5_9FIRM</name>
<evidence type="ECO:0000259" key="3">
    <source>
        <dbReference type="Pfam" id="PF00350"/>
    </source>
</evidence>
<dbReference type="InterPro" id="IPR045063">
    <property type="entry name" value="Dynamin_N"/>
</dbReference>
<keyword evidence="2" id="KW-0472">Membrane</keyword>
<proteinExistence type="predicted"/>
<dbReference type="CDD" id="cd09912">
    <property type="entry name" value="DLP_2"/>
    <property type="match status" value="1"/>
</dbReference>
<protein>
    <recommendedName>
        <fullName evidence="3">Dynamin N-terminal domain-containing protein</fullName>
    </recommendedName>
</protein>
<sequence>MIQFSVNNIIENIRQAKKELVITKLFQEDTDKLDLYIEHMRKPLFIMVMGEFSTGKSTFINALVGKQIAVVGALPTTAVITKLCYGDAEKVTVFNRDGSCREYEPDEWERLTAESNDEANTFHEEIDYVERALPIPVLKDMTVIDSPGLNALKEAHTEATKRFVEQADTVLWMISSEKAATDTEYQGIEKLTPRLKPIVIVNKMDLLDEEEGDDPESFLQNICVKLKDKVQAVIGISAEYAFQGKIEGNEALLAESNFSAFDDIVRDVILPNRDAYKVNSLIDELNEWLYDILLKLKAAEEKNKPNEEKDYKKYVENRSVLSRVEDALALIAQPLKDYCQESTNNASALALLGILHEFGLVLVQHESQAMYAYEKAAVKNNSFAQYVLAKKYVEKKIYDKAEFWLNKAIEAEYPLAGYLLHEIEQKKNEIIEKKKIVEKKQDVIKQKSLKKSNETDKSETTTKKYNMSAVVGIFLVLIIGIFIILTSGNNKTKNDSQSPTVQSISATSDANSDRKNKLEANSQGSKDDSESTVVPIGVHWLSDANGVFLWNPEPGNNESITWSGGYVTDGKYKFADGRGTVTWYSGGKIIQVDEGSFSHGRHHGKFIHKFPSGKVIYSNWDHGRELR</sequence>
<comment type="caution">
    <text evidence="4">The sequence shown here is derived from an EMBL/GenBank/DDBJ whole genome shotgun (WGS) entry which is preliminary data.</text>
</comment>
<evidence type="ECO:0000256" key="1">
    <source>
        <dbReference type="SAM" id="MobiDB-lite"/>
    </source>
</evidence>
<keyword evidence="2" id="KW-1133">Transmembrane helix</keyword>
<keyword evidence="2" id="KW-0812">Transmembrane</keyword>
<dbReference type="RefSeq" id="WP_039206379.1">
    <property type="nucleotide sequence ID" value="NZ_JSCE01000065.1"/>
</dbReference>
<keyword evidence="5" id="KW-1185">Reference proteome</keyword>
<evidence type="ECO:0000256" key="2">
    <source>
        <dbReference type="SAM" id="Phobius"/>
    </source>
</evidence>
<dbReference type="SUPFAM" id="SSF52540">
    <property type="entry name" value="P-loop containing nucleoside triphosphate hydrolases"/>
    <property type="match status" value="1"/>
</dbReference>
<dbReference type="AlphaFoldDB" id="A0A0B2K3K5"/>
<dbReference type="Pfam" id="PF00350">
    <property type="entry name" value="Dynamin_N"/>
    <property type="match status" value="1"/>
</dbReference>
<dbReference type="SUPFAM" id="SSF81901">
    <property type="entry name" value="HCP-like"/>
    <property type="match status" value="1"/>
</dbReference>